<dbReference type="GO" id="GO:0004519">
    <property type="term" value="F:endonuclease activity"/>
    <property type="evidence" value="ECO:0007669"/>
    <property type="project" value="UniProtKB-KW"/>
</dbReference>
<organism evidence="6 7">
    <name type="scientific">Mesosutterella multiformis</name>
    <dbReference type="NCBI Taxonomy" id="2259133"/>
    <lineage>
        <taxon>Bacteria</taxon>
        <taxon>Pseudomonadati</taxon>
        <taxon>Pseudomonadota</taxon>
        <taxon>Betaproteobacteria</taxon>
        <taxon>Burkholderiales</taxon>
        <taxon>Sutterellaceae</taxon>
        <taxon>Mesosutterella</taxon>
    </lineage>
</organism>
<keyword evidence="3" id="KW-0378">Hydrolase</keyword>
<feature type="domain" description="TNase-like" evidence="5">
    <location>
        <begin position="88"/>
        <end position="215"/>
    </location>
</feature>
<evidence type="ECO:0000256" key="2">
    <source>
        <dbReference type="ARBA" id="ARBA00022759"/>
    </source>
</evidence>
<evidence type="ECO:0000256" key="1">
    <source>
        <dbReference type="ARBA" id="ARBA00022722"/>
    </source>
</evidence>
<dbReference type="PROSITE" id="PS50830">
    <property type="entry name" value="TNASE_3"/>
    <property type="match status" value="1"/>
</dbReference>
<evidence type="ECO:0000259" key="5">
    <source>
        <dbReference type="PROSITE" id="PS50830"/>
    </source>
</evidence>
<gene>
    <name evidence="6" type="ORF">MESMUL_18840</name>
</gene>
<proteinExistence type="predicted"/>
<keyword evidence="7" id="KW-1185">Reference proteome</keyword>
<dbReference type="Gene3D" id="2.40.50.90">
    <property type="match status" value="1"/>
</dbReference>
<dbReference type="AlphaFoldDB" id="A0A388SGG8"/>
<dbReference type="RefSeq" id="WP_116270783.1">
    <property type="nucleotide sequence ID" value="NZ_BGZJ01000002.1"/>
</dbReference>
<sequence>MTTPRRKKATPKRVTKAKRSSRKTLSPFKKRLAVAAAALVIIAGVSLTLIPNAWNTVKNAVGLGSPDREVRVPPAAKPSPAATPTAISLLHGKVTKVDSGDAFTALITDGSTERVRLVGIDAPDPDQVWGDKSYFALAALLNGKDVVIRFRGRDAYGRILGRVIADGKDVGLTQLTNGNAWYMKADAPQLTPPARKLYPAAEASAKKNRIGLWADPAPVSPWDFRKGTGASELKTFEEKSEVKQPDGFFGRVTSIFSGKS</sequence>
<dbReference type="GO" id="GO:0016787">
    <property type="term" value="F:hydrolase activity"/>
    <property type="evidence" value="ECO:0007669"/>
    <property type="project" value="UniProtKB-KW"/>
</dbReference>
<name>A0A388SGG8_9BURK</name>
<evidence type="ECO:0000313" key="7">
    <source>
        <dbReference type="Proteomes" id="UP000266091"/>
    </source>
</evidence>
<comment type="caution">
    <text evidence="6">The sequence shown here is derived from an EMBL/GenBank/DDBJ whole genome shotgun (WGS) entry which is preliminary data.</text>
</comment>
<dbReference type="InterPro" id="IPR035437">
    <property type="entry name" value="SNase_OB-fold_sf"/>
</dbReference>
<evidence type="ECO:0000313" key="6">
    <source>
        <dbReference type="EMBL" id="GBO94530.1"/>
    </source>
</evidence>
<protein>
    <recommendedName>
        <fullName evidence="5">TNase-like domain-containing protein</fullName>
    </recommendedName>
</protein>
<evidence type="ECO:0000256" key="4">
    <source>
        <dbReference type="SAM" id="MobiDB-lite"/>
    </source>
</evidence>
<dbReference type="OrthoDB" id="9805504at2"/>
<feature type="region of interest" description="Disordered" evidence="4">
    <location>
        <begin position="1"/>
        <end position="23"/>
    </location>
</feature>
<dbReference type="SUPFAM" id="SSF50199">
    <property type="entry name" value="Staphylococcal nuclease"/>
    <property type="match status" value="1"/>
</dbReference>
<dbReference type="PANTHER" id="PTHR12302">
    <property type="entry name" value="EBNA2 BINDING PROTEIN P100"/>
    <property type="match status" value="1"/>
</dbReference>
<dbReference type="Proteomes" id="UP000266091">
    <property type="component" value="Unassembled WGS sequence"/>
</dbReference>
<evidence type="ECO:0000256" key="3">
    <source>
        <dbReference type="ARBA" id="ARBA00022801"/>
    </source>
</evidence>
<keyword evidence="2" id="KW-0255">Endonuclease</keyword>
<dbReference type="SMART" id="SM00318">
    <property type="entry name" value="SNc"/>
    <property type="match status" value="1"/>
</dbReference>
<reference evidence="6 7" key="1">
    <citation type="journal article" date="2018" name="Int. J. Syst. Evol. Microbiol.">
        <title>Mesosutterella multiformis gen. nov., sp. nov., a member of the family Sutterellaceae and Sutterella megalosphaeroides sp. nov., isolated from human faeces.</title>
        <authorList>
            <person name="Sakamoto M."/>
            <person name="Ikeyama N."/>
            <person name="Kunihiro T."/>
            <person name="Iino T."/>
            <person name="Yuki M."/>
            <person name="Ohkuma M."/>
        </authorList>
    </citation>
    <scope>NUCLEOTIDE SEQUENCE [LARGE SCALE GENOMIC DNA]</scope>
    <source>
        <strain evidence="6 7">4NBBH2</strain>
    </source>
</reference>
<dbReference type="PANTHER" id="PTHR12302:SF3">
    <property type="entry name" value="SERINE_THREONINE-PROTEIN KINASE 31"/>
    <property type="match status" value="1"/>
</dbReference>
<accession>A0A401LIA8</accession>
<keyword evidence="1" id="KW-0540">Nuclease</keyword>
<accession>A0A388SGG8</accession>
<dbReference type="Pfam" id="PF00565">
    <property type="entry name" value="SNase"/>
    <property type="match status" value="1"/>
</dbReference>
<dbReference type="EMBL" id="BGZJ01000002">
    <property type="protein sequence ID" value="GBO94530.1"/>
    <property type="molecule type" value="Genomic_DNA"/>
</dbReference>
<dbReference type="InterPro" id="IPR016071">
    <property type="entry name" value="Staphylococal_nuclease_OB-fold"/>
</dbReference>